<dbReference type="FunFam" id="3.90.1150.10:FF:000007">
    <property type="entry name" value="Glycine dehydrogenase (decarboxylating), mitochondrial"/>
    <property type="match status" value="1"/>
</dbReference>
<dbReference type="CDD" id="cd00613">
    <property type="entry name" value="GDC-P"/>
    <property type="match status" value="2"/>
</dbReference>
<comment type="cofactor">
    <cofactor evidence="1 8 9">
        <name>pyridoxal 5'-phosphate</name>
        <dbReference type="ChEBI" id="CHEBI:597326"/>
    </cofactor>
</comment>
<dbReference type="PANTHER" id="PTHR11773:SF1">
    <property type="entry name" value="GLYCINE DEHYDROGENASE (DECARBOXYLATING), MITOCHONDRIAL"/>
    <property type="match status" value="1"/>
</dbReference>
<dbReference type="EMBL" id="NQYH01000004">
    <property type="protein sequence ID" value="RIY41350.1"/>
    <property type="molecule type" value="Genomic_DNA"/>
</dbReference>
<reference evidence="12 13" key="1">
    <citation type="submission" date="2017-08" db="EMBL/GenBank/DDBJ databases">
        <title>Pusillimonas indicus sp. nov., a member of the family Alcaligenaceae isolated from surface seawater.</title>
        <authorList>
            <person name="Li J."/>
        </authorList>
    </citation>
    <scope>NUCLEOTIDE SEQUENCE [LARGE SCALE GENOMIC DNA]</scope>
    <source>
        <strain evidence="12 13">L52-1-41</strain>
    </source>
</reference>
<proteinExistence type="inferred from homology"/>
<dbReference type="Gene3D" id="3.90.1150.10">
    <property type="entry name" value="Aspartate Aminotransferase, domain 1"/>
    <property type="match status" value="2"/>
</dbReference>
<evidence type="ECO:0000256" key="9">
    <source>
        <dbReference type="PIRSR" id="PIRSR603437-50"/>
    </source>
</evidence>
<dbReference type="FunFam" id="3.40.640.10:FF:000005">
    <property type="entry name" value="Glycine dehydrogenase (decarboxylating), mitochondrial"/>
    <property type="match status" value="1"/>
</dbReference>
<organism evidence="12 13">
    <name type="scientific">Neopusillimonas maritima</name>
    <dbReference type="NCBI Taxonomy" id="2026239"/>
    <lineage>
        <taxon>Bacteria</taxon>
        <taxon>Pseudomonadati</taxon>
        <taxon>Pseudomonadota</taxon>
        <taxon>Betaproteobacteria</taxon>
        <taxon>Burkholderiales</taxon>
        <taxon>Alcaligenaceae</taxon>
        <taxon>Neopusillimonas</taxon>
    </lineage>
</organism>
<evidence type="ECO:0000256" key="4">
    <source>
        <dbReference type="ARBA" id="ARBA00011690"/>
    </source>
</evidence>
<evidence type="ECO:0000256" key="1">
    <source>
        <dbReference type="ARBA" id="ARBA00001933"/>
    </source>
</evidence>
<feature type="domain" description="Glycine dehydrogenase C-terminal" evidence="11">
    <location>
        <begin position="787"/>
        <end position="908"/>
    </location>
</feature>
<dbReference type="InterPro" id="IPR003437">
    <property type="entry name" value="GcvP"/>
</dbReference>
<evidence type="ECO:0000259" key="11">
    <source>
        <dbReference type="Pfam" id="PF21478"/>
    </source>
</evidence>
<evidence type="ECO:0000259" key="10">
    <source>
        <dbReference type="Pfam" id="PF02347"/>
    </source>
</evidence>
<keyword evidence="5 8" id="KW-0663">Pyridoxal phosphate</keyword>
<evidence type="ECO:0000256" key="3">
    <source>
        <dbReference type="ARBA" id="ARBA00010756"/>
    </source>
</evidence>
<evidence type="ECO:0000256" key="7">
    <source>
        <dbReference type="ARBA" id="ARBA00049026"/>
    </source>
</evidence>
<dbReference type="GO" id="GO:0016594">
    <property type="term" value="F:glycine binding"/>
    <property type="evidence" value="ECO:0007669"/>
    <property type="project" value="TreeGrafter"/>
</dbReference>
<comment type="similarity">
    <text evidence="3 8">Belongs to the GcvP family.</text>
</comment>
<dbReference type="SUPFAM" id="SSF53383">
    <property type="entry name" value="PLP-dependent transferases"/>
    <property type="match status" value="2"/>
</dbReference>
<dbReference type="InterPro" id="IPR015424">
    <property type="entry name" value="PyrdxlP-dep_Trfase"/>
</dbReference>
<comment type="subunit">
    <text evidence="4 8">The glycine cleavage system is composed of four proteins: P, T, L and H.</text>
</comment>
<dbReference type="GO" id="GO:0005960">
    <property type="term" value="C:glycine cleavage complex"/>
    <property type="evidence" value="ECO:0007669"/>
    <property type="project" value="TreeGrafter"/>
</dbReference>
<dbReference type="NCBIfam" id="NF003346">
    <property type="entry name" value="PRK04366.1"/>
    <property type="match status" value="1"/>
</dbReference>
<dbReference type="PANTHER" id="PTHR11773">
    <property type="entry name" value="GLYCINE DEHYDROGENASE, DECARBOXYLATING"/>
    <property type="match status" value="1"/>
</dbReference>
<evidence type="ECO:0000256" key="6">
    <source>
        <dbReference type="ARBA" id="ARBA00023002"/>
    </source>
</evidence>
<evidence type="ECO:0000313" key="12">
    <source>
        <dbReference type="EMBL" id="RIY41350.1"/>
    </source>
</evidence>
<protein>
    <recommendedName>
        <fullName evidence="8">Glycine dehydrogenase (decarboxylating)</fullName>
        <ecNumber evidence="8">1.4.4.2</ecNumber>
    </recommendedName>
    <alternativeName>
        <fullName evidence="8">Glycine cleavage system P-protein</fullName>
    </alternativeName>
    <alternativeName>
        <fullName evidence="8">Glycine decarboxylase</fullName>
    </alternativeName>
    <alternativeName>
        <fullName evidence="8">Glycine dehydrogenase (aminomethyl-transferring)</fullName>
    </alternativeName>
</protein>
<comment type="catalytic activity">
    <reaction evidence="7 8">
        <text>N(6)-[(R)-lipoyl]-L-lysyl-[glycine-cleavage complex H protein] + glycine + H(+) = N(6)-[(R)-S(8)-aminomethyldihydrolipoyl]-L-lysyl-[glycine-cleavage complex H protein] + CO2</text>
        <dbReference type="Rhea" id="RHEA:24304"/>
        <dbReference type="Rhea" id="RHEA-COMP:10494"/>
        <dbReference type="Rhea" id="RHEA-COMP:10495"/>
        <dbReference type="ChEBI" id="CHEBI:15378"/>
        <dbReference type="ChEBI" id="CHEBI:16526"/>
        <dbReference type="ChEBI" id="CHEBI:57305"/>
        <dbReference type="ChEBI" id="CHEBI:83099"/>
        <dbReference type="ChEBI" id="CHEBI:83143"/>
        <dbReference type="EC" id="1.4.4.2"/>
    </reaction>
</comment>
<dbReference type="EC" id="1.4.4.2" evidence="8"/>
<comment type="caution">
    <text evidence="12">The sequence shown here is derived from an EMBL/GenBank/DDBJ whole genome shotgun (WGS) entry which is preliminary data.</text>
</comment>
<dbReference type="InterPro" id="IPR049316">
    <property type="entry name" value="GDC-P_C"/>
</dbReference>
<gene>
    <name evidence="8 12" type="primary">gcvP</name>
    <name evidence="12" type="ORF">CJP73_07420</name>
</gene>
<evidence type="ECO:0000256" key="5">
    <source>
        <dbReference type="ARBA" id="ARBA00022898"/>
    </source>
</evidence>
<dbReference type="FunFam" id="3.40.640.10:FF:000007">
    <property type="entry name" value="glycine dehydrogenase (Decarboxylating), mitochondrial"/>
    <property type="match status" value="1"/>
</dbReference>
<dbReference type="GO" id="GO:0030170">
    <property type="term" value="F:pyridoxal phosphate binding"/>
    <property type="evidence" value="ECO:0007669"/>
    <property type="project" value="TreeGrafter"/>
</dbReference>
<dbReference type="InterPro" id="IPR049315">
    <property type="entry name" value="GDC-P_N"/>
</dbReference>
<comment type="function">
    <text evidence="2 8">The glycine cleavage system catalyzes the degradation of glycine. The P protein binds the alpha-amino group of glycine through its pyridoxal phosphate cofactor; CO(2) is released and the remaining methylamine moiety is then transferred to the lipoamide cofactor of the H protein.</text>
</comment>
<dbReference type="GO" id="GO:0019464">
    <property type="term" value="P:glycine decarboxylation via glycine cleavage system"/>
    <property type="evidence" value="ECO:0007669"/>
    <property type="project" value="UniProtKB-UniRule"/>
</dbReference>
<dbReference type="Pfam" id="PF02347">
    <property type="entry name" value="GDC-P"/>
    <property type="match status" value="2"/>
</dbReference>
<dbReference type="Proteomes" id="UP000266206">
    <property type="component" value="Unassembled WGS sequence"/>
</dbReference>
<evidence type="ECO:0000256" key="8">
    <source>
        <dbReference type="HAMAP-Rule" id="MF_00711"/>
    </source>
</evidence>
<dbReference type="GO" id="GO:0005829">
    <property type="term" value="C:cytosol"/>
    <property type="evidence" value="ECO:0007669"/>
    <property type="project" value="TreeGrafter"/>
</dbReference>
<dbReference type="Pfam" id="PF21478">
    <property type="entry name" value="GcvP2_C"/>
    <property type="match status" value="1"/>
</dbReference>
<evidence type="ECO:0000256" key="2">
    <source>
        <dbReference type="ARBA" id="ARBA00003788"/>
    </source>
</evidence>
<dbReference type="OrthoDB" id="9801272at2"/>
<keyword evidence="6 8" id="KW-0560">Oxidoreductase</keyword>
<accession>A0A3A1YWY8</accession>
<name>A0A3A1YWY8_9BURK</name>
<dbReference type="InterPro" id="IPR020581">
    <property type="entry name" value="GDC_P"/>
</dbReference>
<feature type="domain" description="Glycine cleavage system P-protein N-terminal" evidence="10">
    <location>
        <begin position="23"/>
        <end position="445"/>
    </location>
</feature>
<dbReference type="NCBIfam" id="TIGR00461">
    <property type="entry name" value="gcvP"/>
    <property type="match status" value="1"/>
</dbReference>
<evidence type="ECO:0000313" key="13">
    <source>
        <dbReference type="Proteomes" id="UP000266206"/>
    </source>
</evidence>
<dbReference type="Gene3D" id="3.40.640.10">
    <property type="entry name" value="Type I PLP-dependent aspartate aminotransferase-like (Major domain)"/>
    <property type="match status" value="2"/>
</dbReference>
<dbReference type="GO" id="GO:0004375">
    <property type="term" value="F:glycine dehydrogenase (decarboxylating) activity"/>
    <property type="evidence" value="ECO:0007669"/>
    <property type="project" value="UniProtKB-EC"/>
</dbReference>
<dbReference type="InterPro" id="IPR015422">
    <property type="entry name" value="PyrdxlP-dep_Trfase_small"/>
</dbReference>
<dbReference type="InterPro" id="IPR015421">
    <property type="entry name" value="PyrdxlP-dep_Trfase_major"/>
</dbReference>
<feature type="domain" description="Glycine cleavage system P-protein N-terminal" evidence="10">
    <location>
        <begin position="487"/>
        <end position="741"/>
    </location>
</feature>
<dbReference type="AlphaFoldDB" id="A0A3A1YWY8"/>
<dbReference type="HAMAP" id="MF_00711">
    <property type="entry name" value="GcvP"/>
    <property type="match status" value="1"/>
</dbReference>
<sequence length="969" mass="105656">MSGSTPLHFSALHHLLPDNDFVDRHVGINEHDREAMLAAMGGLSLDGLIEQTVPADIRLTEPLDLDDALSEPDALGLLRSYARQNRVNRSFIGMGYYNTHVPPVILRNVLENPGWYTAYTPYQPEISQGRLEALLNFQQMTMDLTGLPLANASLLDEATAAAEAMALSGRASRKKTQTYFVAVDVHPQTVDVLQTRARYYGFDVVVDHAANIDQYDVFGVLLQYPGTYGDVPELEPFIAAAKSQQALVSVASDLMALVLLRPPGAMGADIVFGSSQRFGVPMGFGGPHAAFFATTDALRRMVPGRVIGVSVDQRGKTALRMAMQTREQHIRREKATSNICTAQALLANMASLYAVYHGPKGLKKIAERIHRLTRLLAAALAQNGFSTNASYFDTLCVTVGDQQAGIYQRALDHGMNLRRIGDGGLGISLDETTTLSDVADLLCVFTGKACNVDFKALDQQVARNDEAGIKAQWRRTDAFLSHPVFNRYHSETEMLRYLKRLENKDYSLVHGMIPLGSCTMKLNAVAEMMPVSWPEFAQIHPFAPEDQTRGYRLLLADLEHQLAEITGYDAVSLQPNSGAQGEYAGLLAIRKYHESIGQGHRDVCLIPSSAHGTNPASAAMMGMRIVMVACDDSGNVDIDDLAAKAKQYANDLSSLMITYPSTHGVFEARIVEVCDIVHRHGGQVYLDGANMNAQVGLSKPGLIGADVSHLNLHKTFAIPHGGGGPGMGPIGVKKHVAPFLPSHKVVPIAGLNIENGAVSASPYGSGCILPISWMYIRLLGRNGLVKSTQNAILAANYIAEKLAPHYPVLYRGVQGRVAHECILDIRPLKEKTGVTEEDIAKRLMDYGFHAPTMSFPVAGTLMIEPTESESKLELDRFIEAMIGIRAEIDAVASGHYALEQSPLRLAPHTAADLVDVQWDRPYTRETAVFPTAFTQEAKFWPAVNRVDNVYGDRNFVCSCPGVEAFAEAP</sequence>
<feature type="modified residue" description="N6-(pyridoxal phosphate)lysine" evidence="8 9">
    <location>
        <position position="714"/>
    </location>
</feature>